<proteinExistence type="predicted"/>
<evidence type="ECO:0000256" key="1">
    <source>
        <dbReference type="SAM" id="MobiDB-lite"/>
    </source>
</evidence>
<dbReference type="CDD" id="cd00590">
    <property type="entry name" value="RRM_SF"/>
    <property type="match status" value="1"/>
</dbReference>
<evidence type="ECO:0000313" key="2">
    <source>
        <dbReference type="EMBL" id="EFJ48223.1"/>
    </source>
</evidence>
<dbReference type="AlphaFoldDB" id="D8TWW5"/>
<sequence>MAADPGSSGNGGALYHLFLTRIPPKLPKEEVEAVLSAELASRRIEVLGISVVPQSAWKNKGFGFVVLGGSPSPSTLDAVAAELDNNVRVGGKTISPKPVSLWGRDVYGSIEKMLLAIGDGHFGGGWSLQGTIADRNAILFIGNARHMRGWDALRDPLPIATLLRLAASKQRLEGIQVSDSGSGRSSPTVCRQCSDCGSLSAMPSTEQPSCSQSEASWSLRSLYTVPAATGDDSASDGSSSLCTPSHDTEAAAQMATAAWASGKPMMAGSCGCGSTASTALAAAGTAASTSAVDQAPAPMPGKLGPAATAAAGPTTLAHRPAASLQTQPGVISGQVCPSPSPSTSATACPSSPVTCACVANNRYSCMRGKKNGRSPLGRNSFFSNQRHRTLRSVDSSSCSICASRCVLRPLQQPYEHKPQRHQQSRLLGQQARGCPYQSACALAVQAGTAGTAKVAQLTGEDVSPHQPPSASDLLARCARRLRSLMRHQPAQLSYAVADVALYLSEAHEVVTRGLDAPFFSLEGYACAVYGSFEGFLREISRQHFGDSWCFEGGHCSSEPRIMFRSRRLSVKTAAAASAAAATLAAVPAVTPAATPTLS</sequence>
<evidence type="ECO:0000313" key="3">
    <source>
        <dbReference type="Proteomes" id="UP000001058"/>
    </source>
</evidence>
<accession>D8TWW5</accession>
<dbReference type="InParanoid" id="D8TWW5"/>
<dbReference type="GeneID" id="9618151"/>
<keyword evidence="3" id="KW-1185">Reference proteome</keyword>
<dbReference type="Proteomes" id="UP000001058">
    <property type="component" value="Unassembled WGS sequence"/>
</dbReference>
<reference evidence="2 3" key="1">
    <citation type="journal article" date="2010" name="Science">
        <title>Genomic analysis of organismal complexity in the multicellular green alga Volvox carteri.</title>
        <authorList>
            <person name="Prochnik S.E."/>
            <person name="Umen J."/>
            <person name="Nedelcu A.M."/>
            <person name="Hallmann A."/>
            <person name="Miller S.M."/>
            <person name="Nishii I."/>
            <person name="Ferris P."/>
            <person name="Kuo A."/>
            <person name="Mitros T."/>
            <person name="Fritz-Laylin L.K."/>
            <person name="Hellsten U."/>
            <person name="Chapman J."/>
            <person name="Simakov O."/>
            <person name="Rensing S.A."/>
            <person name="Terry A."/>
            <person name="Pangilinan J."/>
            <person name="Kapitonov V."/>
            <person name="Jurka J."/>
            <person name="Salamov A."/>
            <person name="Shapiro H."/>
            <person name="Schmutz J."/>
            <person name="Grimwood J."/>
            <person name="Lindquist E."/>
            <person name="Lucas S."/>
            <person name="Grigoriev I.V."/>
            <person name="Schmitt R."/>
            <person name="Kirk D."/>
            <person name="Rokhsar D.S."/>
        </authorList>
    </citation>
    <scope>NUCLEOTIDE SEQUENCE [LARGE SCALE GENOMIC DNA]</scope>
    <source>
        <strain evidence="3">f. Nagariensis / Eve</strain>
    </source>
</reference>
<organism evidence="3">
    <name type="scientific">Volvox carteri f. nagariensis</name>
    <dbReference type="NCBI Taxonomy" id="3068"/>
    <lineage>
        <taxon>Eukaryota</taxon>
        <taxon>Viridiplantae</taxon>
        <taxon>Chlorophyta</taxon>
        <taxon>core chlorophytes</taxon>
        <taxon>Chlorophyceae</taxon>
        <taxon>CS clade</taxon>
        <taxon>Chlamydomonadales</taxon>
        <taxon>Volvocaceae</taxon>
        <taxon>Volvox</taxon>
    </lineage>
</organism>
<dbReference type="RefSeq" id="XP_002950908.1">
    <property type="nucleotide sequence ID" value="XM_002950862.1"/>
</dbReference>
<feature type="compositionally biased region" description="Low complexity" evidence="1">
    <location>
        <begin position="303"/>
        <end position="312"/>
    </location>
</feature>
<dbReference type="EMBL" id="GL378341">
    <property type="protein sequence ID" value="EFJ48223.1"/>
    <property type="molecule type" value="Genomic_DNA"/>
</dbReference>
<gene>
    <name evidence="2" type="ORF">VOLCADRAFT_117705</name>
</gene>
<protein>
    <recommendedName>
        <fullName evidence="4">RRM domain-containing protein</fullName>
    </recommendedName>
</protein>
<dbReference type="OrthoDB" id="534514at2759"/>
<feature type="region of interest" description="Disordered" evidence="1">
    <location>
        <begin position="292"/>
        <end position="312"/>
    </location>
</feature>
<evidence type="ECO:0008006" key="4">
    <source>
        <dbReference type="Google" id="ProtNLM"/>
    </source>
</evidence>
<dbReference type="KEGG" id="vcn:VOLCADRAFT_117705"/>
<name>D8TWW5_VOLCA</name>